<keyword evidence="4 9" id="KW-0963">Cytoplasm</keyword>
<dbReference type="SUPFAM" id="SSF54506">
    <property type="entry name" value="Diaminopimelate epimerase-like"/>
    <property type="match status" value="2"/>
</dbReference>
<proteinExistence type="inferred from homology"/>
<evidence type="ECO:0000256" key="5">
    <source>
        <dbReference type="ARBA" id="ARBA00022605"/>
    </source>
</evidence>
<protein>
    <recommendedName>
        <fullName evidence="3 9">Diaminopimelate epimerase</fullName>
        <shortName evidence="9">DAP epimerase</shortName>
        <ecNumber evidence="3 9">5.1.1.7</ecNumber>
    </recommendedName>
    <alternativeName>
        <fullName evidence="9">PLP-independent amino acid racemase</fullName>
    </alternativeName>
</protein>
<dbReference type="FunFam" id="3.10.310.10:FF:000001">
    <property type="entry name" value="Diaminopimelate epimerase"/>
    <property type="match status" value="1"/>
</dbReference>
<comment type="function">
    <text evidence="9">Catalyzes the stereoinversion of LL-2,6-diaminopimelate (L,L-DAP) to meso-diaminopimelate (meso-DAP), a precursor of L-lysine and an essential component of the bacterial peptidoglycan.</text>
</comment>
<feature type="binding site" evidence="9">
    <location>
        <begin position="207"/>
        <end position="208"/>
    </location>
    <ligand>
        <name>substrate</name>
    </ligand>
</feature>
<feature type="active site" evidence="10">
    <location>
        <position position="73"/>
    </location>
</feature>
<feature type="active site" description="Proton acceptor" evidence="9">
    <location>
        <position position="216"/>
    </location>
</feature>
<dbReference type="EMBL" id="CP138327">
    <property type="protein sequence ID" value="WXT99389.1"/>
    <property type="molecule type" value="Genomic_DNA"/>
</dbReference>
<dbReference type="GO" id="GO:0008837">
    <property type="term" value="F:diaminopimelate epimerase activity"/>
    <property type="evidence" value="ECO:0007669"/>
    <property type="project" value="UniProtKB-UniRule"/>
</dbReference>
<gene>
    <name evidence="9 11" type="primary">dapF</name>
    <name evidence="11" type="ORF">Ctma_0086</name>
</gene>
<organism evidence="11">
    <name type="scientific">Catillopecten margaritatus gill symbiont</name>
    <dbReference type="NCBI Taxonomy" id="3083288"/>
    <lineage>
        <taxon>Bacteria</taxon>
        <taxon>Pseudomonadati</taxon>
        <taxon>Pseudomonadota</taxon>
        <taxon>Gammaproteobacteria</taxon>
        <taxon>sulfur-oxidizing symbionts</taxon>
    </lineage>
</organism>
<dbReference type="PROSITE" id="PS01326">
    <property type="entry name" value="DAP_EPIMERASE"/>
    <property type="match status" value="1"/>
</dbReference>
<feature type="site" description="Important for dimerization" evidence="9">
    <location>
        <position position="274"/>
    </location>
</feature>
<dbReference type="Pfam" id="PF01678">
    <property type="entry name" value="DAP_epimerase"/>
    <property type="match status" value="2"/>
</dbReference>
<reference evidence="11" key="1">
    <citation type="submission" date="2023-10" db="EMBL/GenBank/DDBJ databases">
        <title>The first scallop-associated chemosynthetic bacterial symbiont.</title>
        <authorList>
            <person name="Lin Y.-T."/>
            <person name="Sun J."/>
            <person name="Ip J.C.-H."/>
            <person name="He X."/>
            <person name="Gao Z.-M."/>
            <person name="Perez M."/>
            <person name="Xu T."/>
            <person name="Qian P.-Y."/>
            <person name="Qiu J.-W."/>
        </authorList>
    </citation>
    <scope>NUCLEOTIDE SEQUENCE</scope>
    <source>
        <strain evidence="11">Gill1</strain>
    </source>
</reference>
<evidence type="ECO:0000256" key="4">
    <source>
        <dbReference type="ARBA" id="ARBA00022490"/>
    </source>
</evidence>
<evidence type="ECO:0000256" key="8">
    <source>
        <dbReference type="ARBA" id="ARBA00051712"/>
    </source>
</evidence>
<feature type="binding site" evidence="9">
    <location>
        <position position="157"/>
    </location>
    <ligand>
        <name>substrate</name>
    </ligand>
</feature>
<dbReference type="GO" id="GO:0005829">
    <property type="term" value="C:cytosol"/>
    <property type="evidence" value="ECO:0007669"/>
    <property type="project" value="TreeGrafter"/>
</dbReference>
<evidence type="ECO:0000256" key="3">
    <source>
        <dbReference type="ARBA" id="ARBA00013080"/>
    </source>
</evidence>
<evidence type="ECO:0000256" key="6">
    <source>
        <dbReference type="ARBA" id="ARBA00023154"/>
    </source>
</evidence>
<feature type="binding site" evidence="9">
    <location>
        <position position="64"/>
    </location>
    <ligand>
        <name>substrate</name>
    </ligand>
</feature>
<evidence type="ECO:0000256" key="2">
    <source>
        <dbReference type="ARBA" id="ARBA00010219"/>
    </source>
</evidence>
<name>A0AAU6PF38_9GAMM</name>
<dbReference type="PANTHER" id="PTHR31689">
    <property type="entry name" value="DIAMINOPIMELATE EPIMERASE, CHLOROPLASTIC"/>
    <property type="match status" value="1"/>
</dbReference>
<sequence>MKINFTKMHGLGNDFMVIDAISQPISLLPAQIKELSDRHFGVGFDQILLIERSETADFRYRIFNADGSEVGQCGNGARCFARFVAEKELINREVDKGIWVETKERTIRLTVQNDNSVIVNMGKPVWLPRDIPFNQFESTKATYTIKGETVGVVSMGNPHAVLIVDDINQEIETIAKKIQNSTDFPEGVNVNFVEIVDEFKVKLRVYERGVGETSACGSGACATTAYLDKIDKVNANWDTNGGKYVVLELQGGELSVTSNNNQDIAMWGSAEFVYEGQIEI</sequence>
<dbReference type="AlphaFoldDB" id="A0AAU6PF38"/>
<evidence type="ECO:0000256" key="7">
    <source>
        <dbReference type="ARBA" id="ARBA00023235"/>
    </source>
</evidence>
<keyword evidence="7 9" id="KW-0413">Isomerase</keyword>
<dbReference type="HAMAP" id="MF_00197">
    <property type="entry name" value="DAP_epimerase"/>
    <property type="match status" value="1"/>
</dbReference>
<evidence type="ECO:0000256" key="1">
    <source>
        <dbReference type="ARBA" id="ARBA00005196"/>
    </source>
</evidence>
<comment type="similarity">
    <text evidence="2 9">Belongs to the diaminopimelate epimerase family.</text>
</comment>
<keyword evidence="5 9" id="KW-0028">Amino-acid biosynthesis</keyword>
<feature type="binding site" evidence="9">
    <location>
        <position position="189"/>
    </location>
    <ligand>
        <name>substrate</name>
    </ligand>
</feature>
<evidence type="ECO:0000256" key="9">
    <source>
        <dbReference type="HAMAP-Rule" id="MF_00197"/>
    </source>
</evidence>
<comment type="subcellular location">
    <subcellularLocation>
        <location evidence="9">Cytoplasm</location>
    </subcellularLocation>
</comment>
<feature type="binding site" evidence="9">
    <location>
        <position position="46"/>
    </location>
    <ligand>
        <name>substrate</name>
    </ligand>
</feature>
<dbReference type="InterPro" id="IPR001653">
    <property type="entry name" value="DAP_epimerase_DapF"/>
</dbReference>
<evidence type="ECO:0000313" key="11">
    <source>
        <dbReference type="EMBL" id="WXT99389.1"/>
    </source>
</evidence>
<evidence type="ECO:0000256" key="10">
    <source>
        <dbReference type="PROSITE-ProRule" id="PRU10125"/>
    </source>
</evidence>
<dbReference type="PANTHER" id="PTHR31689:SF0">
    <property type="entry name" value="DIAMINOPIMELATE EPIMERASE"/>
    <property type="match status" value="1"/>
</dbReference>
<feature type="active site" description="Proton donor" evidence="9">
    <location>
        <position position="73"/>
    </location>
</feature>
<comment type="pathway">
    <text evidence="1 9">Amino-acid biosynthesis; L-lysine biosynthesis via DAP pathway; DL-2,6-diaminopimelate from LL-2,6-diaminopimelate: step 1/1.</text>
</comment>
<dbReference type="InterPro" id="IPR018510">
    <property type="entry name" value="DAP_epimerase_AS"/>
</dbReference>
<dbReference type="EC" id="5.1.1.7" evidence="3 9"/>
<dbReference type="Gene3D" id="3.10.310.10">
    <property type="entry name" value="Diaminopimelate Epimerase, Chain A, domain 1"/>
    <property type="match status" value="2"/>
</dbReference>
<dbReference type="GO" id="GO:0009089">
    <property type="term" value="P:lysine biosynthetic process via diaminopimelate"/>
    <property type="evidence" value="ECO:0007669"/>
    <property type="project" value="UniProtKB-UniRule"/>
</dbReference>
<comment type="subunit">
    <text evidence="9">Homodimer.</text>
</comment>
<accession>A0AAU6PF38</accession>
<comment type="catalytic activity">
    <reaction evidence="8 9">
        <text>(2S,6S)-2,6-diaminopimelate = meso-2,6-diaminopimelate</text>
        <dbReference type="Rhea" id="RHEA:15393"/>
        <dbReference type="ChEBI" id="CHEBI:57609"/>
        <dbReference type="ChEBI" id="CHEBI:57791"/>
        <dbReference type="EC" id="5.1.1.7"/>
    </reaction>
</comment>
<keyword evidence="6 9" id="KW-0457">Lysine biosynthesis</keyword>
<feature type="binding site" evidence="9">
    <location>
        <position position="13"/>
    </location>
    <ligand>
        <name>substrate</name>
    </ligand>
</feature>
<feature type="site" description="Could be important to modulate the pK values of the two catalytic cysteine residues" evidence="9">
    <location>
        <position position="207"/>
    </location>
</feature>
<feature type="site" description="Could be important to modulate the pK values of the two catalytic cysteine residues" evidence="9">
    <location>
        <position position="159"/>
    </location>
</feature>
<dbReference type="NCBIfam" id="TIGR00652">
    <property type="entry name" value="DapF"/>
    <property type="match status" value="1"/>
</dbReference>
<feature type="binding site" evidence="9">
    <location>
        <begin position="74"/>
        <end position="75"/>
    </location>
    <ligand>
        <name>substrate</name>
    </ligand>
</feature>
<feature type="binding site" evidence="9">
    <location>
        <begin position="217"/>
        <end position="218"/>
    </location>
    <ligand>
        <name>substrate</name>
    </ligand>
</feature>